<dbReference type="AlphaFoldDB" id="A0A6A6UXX2"/>
<dbReference type="Proteomes" id="UP000799440">
    <property type="component" value="Unassembled WGS sequence"/>
</dbReference>
<accession>A0A6A6UXX2</accession>
<name>A0A6A6UXX2_9PLEO</name>
<evidence type="ECO:0000313" key="1">
    <source>
        <dbReference type="EMBL" id="KAF2742324.1"/>
    </source>
</evidence>
<sequence>MLRQKDRVRMGSLCDCRSTPDPPSLWWDERSSLGRRPRSLRQIGDVTSTVKLPGQSAALPTATSAAVPTSVVADQRAAVFSFVTLSFTRHGSADSRHGILMLLRCPGGGWPSRLLAISRILLSIFPPWEDEEGNSSIVGCKSLCGTIVQDCVVAKMHWQQERPGPFFVEPPSLYLLPKDLF</sequence>
<evidence type="ECO:0000313" key="2">
    <source>
        <dbReference type="Proteomes" id="UP000799440"/>
    </source>
</evidence>
<proteinExistence type="predicted"/>
<reference evidence="1" key="1">
    <citation type="journal article" date="2020" name="Stud. Mycol.">
        <title>101 Dothideomycetes genomes: a test case for predicting lifestyles and emergence of pathogens.</title>
        <authorList>
            <person name="Haridas S."/>
            <person name="Albert R."/>
            <person name="Binder M."/>
            <person name="Bloem J."/>
            <person name="Labutti K."/>
            <person name="Salamov A."/>
            <person name="Andreopoulos B."/>
            <person name="Baker S."/>
            <person name="Barry K."/>
            <person name="Bills G."/>
            <person name="Bluhm B."/>
            <person name="Cannon C."/>
            <person name="Castanera R."/>
            <person name="Culley D."/>
            <person name="Daum C."/>
            <person name="Ezra D."/>
            <person name="Gonzalez J."/>
            <person name="Henrissat B."/>
            <person name="Kuo A."/>
            <person name="Liang C."/>
            <person name="Lipzen A."/>
            <person name="Lutzoni F."/>
            <person name="Magnuson J."/>
            <person name="Mondo S."/>
            <person name="Nolan M."/>
            <person name="Ohm R."/>
            <person name="Pangilinan J."/>
            <person name="Park H.-J."/>
            <person name="Ramirez L."/>
            <person name="Alfaro M."/>
            <person name="Sun H."/>
            <person name="Tritt A."/>
            <person name="Yoshinaga Y."/>
            <person name="Zwiers L.-H."/>
            <person name="Turgeon B."/>
            <person name="Goodwin S."/>
            <person name="Spatafora J."/>
            <person name="Crous P."/>
            <person name="Grigoriev I."/>
        </authorList>
    </citation>
    <scope>NUCLEOTIDE SEQUENCE</scope>
    <source>
        <strain evidence="1">CBS 119925</strain>
    </source>
</reference>
<organism evidence="1 2">
    <name type="scientific">Sporormia fimetaria CBS 119925</name>
    <dbReference type="NCBI Taxonomy" id="1340428"/>
    <lineage>
        <taxon>Eukaryota</taxon>
        <taxon>Fungi</taxon>
        <taxon>Dikarya</taxon>
        <taxon>Ascomycota</taxon>
        <taxon>Pezizomycotina</taxon>
        <taxon>Dothideomycetes</taxon>
        <taxon>Pleosporomycetidae</taxon>
        <taxon>Pleosporales</taxon>
        <taxon>Sporormiaceae</taxon>
        <taxon>Sporormia</taxon>
    </lineage>
</organism>
<gene>
    <name evidence="1" type="ORF">M011DRAFT_290439</name>
</gene>
<protein>
    <submittedName>
        <fullName evidence="1">Uncharacterized protein</fullName>
    </submittedName>
</protein>
<dbReference type="EMBL" id="MU006611">
    <property type="protein sequence ID" value="KAF2742324.1"/>
    <property type="molecule type" value="Genomic_DNA"/>
</dbReference>
<keyword evidence="2" id="KW-1185">Reference proteome</keyword>